<dbReference type="AlphaFoldDB" id="A0A3B3SJ09"/>
<proteinExistence type="predicted"/>
<reference evidence="1" key="1">
    <citation type="submission" date="2025-08" db="UniProtKB">
        <authorList>
            <consortium name="Ensembl"/>
        </authorList>
    </citation>
    <scope>IDENTIFICATION</scope>
</reference>
<keyword evidence="2" id="KW-1185">Reference proteome</keyword>
<evidence type="ECO:0000313" key="1">
    <source>
        <dbReference type="Ensembl" id="ENSPKIP00000030722.1"/>
    </source>
</evidence>
<sequence>MGLQAIMHTIIMGKMEIVLPDMYIINRFIGICFRGPRATSQHLWVVEKERVNTQRPTTASLQPRMCKA</sequence>
<evidence type="ECO:0000313" key="2">
    <source>
        <dbReference type="Proteomes" id="UP000261540"/>
    </source>
</evidence>
<reference evidence="1" key="2">
    <citation type="submission" date="2025-09" db="UniProtKB">
        <authorList>
            <consortium name="Ensembl"/>
        </authorList>
    </citation>
    <scope>IDENTIFICATION</scope>
</reference>
<protein>
    <submittedName>
        <fullName evidence="1">Uncharacterized protein</fullName>
    </submittedName>
</protein>
<dbReference type="Proteomes" id="UP000261540">
    <property type="component" value="Unplaced"/>
</dbReference>
<dbReference type="GeneTree" id="ENSGT01150000288006"/>
<dbReference type="Ensembl" id="ENSPKIT00000011550.1">
    <property type="protein sequence ID" value="ENSPKIP00000030722.1"/>
    <property type="gene ID" value="ENSPKIG00000011481.1"/>
</dbReference>
<organism evidence="1 2">
    <name type="scientific">Paramormyrops kingsleyae</name>
    <dbReference type="NCBI Taxonomy" id="1676925"/>
    <lineage>
        <taxon>Eukaryota</taxon>
        <taxon>Metazoa</taxon>
        <taxon>Chordata</taxon>
        <taxon>Craniata</taxon>
        <taxon>Vertebrata</taxon>
        <taxon>Euteleostomi</taxon>
        <taxon>Actinopterygii</taxon>
        <taxon>Neopterygii</taxon>
        <taxon>Teleostei</taxon>
        <taxon>Osteoglossocephala</taxon>
        <taxon>Osteoglossomorpha</taxon>
        <taxon>Osteoglossiformes</taxon>
        <taxon>Mormyridae</taxon>
        <taxon>Paramormyrops</taxon>
    </lineage>
</organism>
<name>A0A3B3SJ09_9TELE</name>
<accession>A0A3B3SJ09</accession>